<name>A0ACA9LDQ2_9GLOM</name>
<comment type="caution">
    <text evidence="1">The sequence shown here is derived from an EMBL/GenBank/DDBJ whole genome shotgun (WGS) entry which is preliminary data.</text>
</comment>
<keyword evidence="2" id="KW-1185">Reference proteome</keyword>
<accession>A0ACA9LDQ2</accession>
<dbReference type="EMBL" id="CAJVPT010005515">
    <property type="protein sequence ID" value="CAG8520972.1"/>
    <property type="molecule type" value="Genomic_DNA"/>
</dbReference>
<sequence>MDIFVKGVSPSEEKFDGSSLRILIVHTRWNYQIVEALVRGAEETMISQYQVKRENITVQSVAGAYELPFTAQRLILASRAQAQANNAKIFDAVICIGVLIKGATMHFEYIAEAVAQGIMRVSLDNGVPVVFGVLTCLNDEQALERAGLGDKPGKHNHGIDWGQCAVEMACKNRRWMDGII</sequence>
<evidence type="ECO:0000313" key="1">
    <source>
        <dbReference type="EMBL" id="CAG8520972.1"/>
    </source>
</evidence>
<protein>
    <submittedName>
        <fullName evidence="1">5384_t:CDS:1</fullName>
    </submittedName>
</protein>
<reference evidence="1" key="1">
    <citation type="submission" date="2021-06" db="EMBL/GenBank/DDBJ databases">
        <authorList>
            <person name="Kallberg Y."/>
            <person name="Tangrot J."/>
            <person name="Rosling A."/>
        </authorList>
    </citation>
    <scope>NUCLEOTIDE SEQUENCE</scope>
    <source>
        <strain evidence="1">CL356</strain>
    </source>
</reference>
<proteinExistence type="predicted"/>
<evidence type="ECO:0000313" key="2">
    <source>
        <dbReference type="Proteomes" id="UP000789525"/>
    </source>
</evidence>
<organism evidence="1 2">
    <name type="scientific">Acaulospora colombiana</name>
    <dbReference type="NCBI Taxonomy" id="27376"/>
    <lineage>
        <taxon>Eukaryota</taxon>
        <taxon>Fungi</taxon>
        <taxon>Fungi incertae sedis</taxon>
        <taxon>Mucoromycota</taxon>
        <taxon>Glomeromycotina</taxon>
        <taxon>Glomeromycetes</taxon>
        <taxon>Diversisporales</taxon>
        <taxon>Acaulosporaceae</taxon>
        <taxon>Acaulospora</taxon>
    </lineage>
</organism>
<gene>
    <name evidence="1" type="ORF">ACOLOM_LOCUS3652</name>
</gene>
<dbReference type="Proteomes" id="UP000789525">
    <property type="component" value="Unassembled WGS sequence"/>
</dbReference>